<reference evidence="1" key="1">
    <citation type="journal article" date="2014" name="Int. J. Syst. Evol. Microbiol.">
        <title>Complete genome sequence of Corynebacterium casei LMG S-19264T (=DSM 44701T), isolated from a smear-ripened cheese.</title>
        <authorList>
            <consortium name="US DOE Joint Genome Institute (JGI-PGF)"/>
            <person name="Walter F."/>
            <person name="Albersmeier A."/>
            <person name="Kalinowski J."/>
            <person name="Ruckert C."/>
        </authorList>
    </citation>
    <scope>NUCLEOTIDE SEQUENCE</scope>
    <source>
        <strain evidence="1">JCM 10088</strain>
    </source>
</reference>
<accession>A0A830GV06</accession>
<evidence type="ECO:0000313" key="1">
    <source>
        <dbReference type="EMBL" id="GGP20154.1"/>
    </source>
</evidence>
<comment type="caution">
    <text evidence="1">The sequence shown here is derived from an EMBL/GenBank/DDBJ whole genome shotgun (WGS) entry which is preliminary data.</text>
</comment>
<sequence length="101" mass="11641">MVRIFNSILLLQVARSYSYYEHKDMFSKRITEASFTVRIEIPSNVVSSFFEDLSELLAELSSKMRNLKGIDVEFTVKKSDGNYIIVTVSALIYSHRLRLGI</sequence>
<organism evidence="1 2">
    <name type="scientific">Thermocladium modestius</name>
    <dbReference type="NCBI Taxonomy" id="62609"/>
    <lineage>
        <taxon>Archaea</taxon>
        <taxon>Thermoproteota</taxon>
        <taxon>Thermoprotei</taxon>
        <taxon>Thermoproteales</taxon>
        <taxon>Thermoproteaceae</taxon>
        <taxon>Thermocladium</taxon>
    </lineage>
</organism>
<dbReference type="AlphaFoldDB" id="A0A830GV06"/>
<dbReference type="RefSeq" id="WP_188596077.1">
    <property type="nucleotide sequence ID" value="NZ_BMNL01000002.1"/>
</dbReference>
<gene>
    <name evidence="1" type="ORF">GCM10007981_07080</name>
</gene>
<dbReference type="Proteomes" id="UP000610960">
    <property type="component" value="Unassembled WGS sequence"/>
</dbReference>
<reference evidence="1" key="2">
    <citation type="submission" date="2020-09" db="EMBL/GenBank/DDBJ databases">
        <authorList>
            <person name="Sun Q."/>
            <person name="Ohkuma M."/>
        </authorList>
    </citation>
    <scope>NUCLEOTIDE SEQUENCE</scope>
    <source>
        <strain evidence="1">JCM 10088</strain>
    </source>
</reference>
<keyword evidence="2" id="KW-1185">Reference proteome</keyword>
<name>A0A830GV06_9CREN</name>
<dbReference type="EMBL" id="BMNL01000002">
    <property type="protein sequence ID" value="GGP20154.1"/>
    <property type="molecule type" value="Genomic_DNA"/>
</dbReference>
<evidence type="ECO:0000313" key="2">
    <source>
        <dbReference type="Proteomes" id="UP000610960"/>
    </source>
</evidence>
<proteinExistence type="predicted"/>
<protein>
    <submittedName>
        <fullName evidence="1">Uncharacterized protein</fullName>
    </submittedName>
</protein>